<dbReference type="OrthoDB" id="112032at2"/>
<dbReference type="EMBL" id="SSMQ01000028">
    <property type="protein sequence ID" value="TKD03538.1"/>
    <property type="molecule type" value="Genomic_DNA"/>
</dbReference>
<dbReference type="Gene3D" id="1.10.10.60">
    <property type="entry name" value="Homeodomain-like"/>
    <property type="match status" value="1"/>
</dbReference>
<evidence type="ECO:0000256" key="4">
    <source>
        <dbReference type="SAM" id="MobiDB-lite"/>
    </source>
</evidence>
<keyword evidence="2" id="KW-0238">DNA-binding</keyword>
<protein>
    <submittedName>
        <fullName evidence="6">Helix-turn-helix domain-containing protein</fullName>
    </submittedName>
</protein>
<accession>A0A4U1J836</accession>
<feature type="region of interest" description="Disordered" evidence="4">
    <location>
        <begin position="1"/>
        <end position="20"/>
    </location>
</feature>
<dbReference type="SMART" id="SM00342">
    <property type="entry name" value="HTH_ARAC"/>
    <property type="match status" value="1"/>
</dbReference>
<evidence type="ECO:0000256" key="2">
    <source>
        <dbReference type="ARBA" id="ARBA00023125"/>
    </source>
</evidence>
<dbReference type="PANTHER" id="PTHR46796:SF15">
    <property type="entry name" value="BLL1074 PROTEIN"/>
    <property type="match status" value="1"/>
</dbReference>
<evidence type="ECO:0000313" key="7">
    <source>
        <dbReference type="Proteomes" id="UP000309215"/>
    </source>
</evidence>
<name>A0A4U1J836_9BACT</name>
<dbReference type="Pfam" id="PF12833">
    <property type="entry name" value="HTH_18"/>
    <property type="match status" value="1"/>
</dbReference>
<dbReference type="GO" id="GO:0043565">
    <property type="term" value="F:sequence-specific DNA binding"/>
    <property type="evidence" value="ECO:0007669"/>
    <property type="project" value="InterPro"/>
</dbReference>
<feature type="domain" description="HTH araC/xylS-type" evidence="5">
    <location>
        <begin position="157"/>
        <end position="257"/>
    </location>
</feature>
<evidence type="ECO:0000313" key="6">
    <source>
        <dbReference type="EMBL" id="TKD03538.1"/>
    </source>
</evidence>
<dbReference type="Proteomes" id="UP000309215">
    <property type="component" value="Unassembled WGS sequence"/>
</dbReference>
<proteinExistence type="predicted"/>
<dbReference type="RefSeq" id="WP_136931658.1">
    <property type="nucleotide sequence ID" value="NZ_SSMQ01000028.1"/>
</dbReference>
<dbReference type="GO" id="GO:0003700">
    <property type="term" value="F:DNA-binding transcription factor activity"/>
    <property type="evidence" value="ECO:0007669"/>
    <property type="project" value="InterPro"/>
</dbReference>
<dbReference type="PANTHER" id="PTHR46796">
    <property type="entry name" value="HTH-TYPE TRANSCRIPTIONAL ACTIVATOR RHAS-RELATED"/>
    <property type="match status" value="1"/>
</dbReference>
<organism evidence="6 7">
    <name type="scientific">Polyangium fumosum</name>
    <dbReference type="NCBI Taxonomy" id="889272"/>
    <lineage>
        <taxon>Bacteria</taxon>
        <taxon>Pseudomonadati</taxon>
        <taxon>Myxococcota</taxon>
        <taxon>Polyangia</taxon>
        <taxon>Polyangiales</taxon>
        <taxon>Polyangiaceae</taxon>
        <taxon>Polyangium</taxon>
    </lineage>
</organism>
<evidence type="ECO:0000256" key="3">
    <source>
        <dbReference type="ARBA" id="ARBA00023163"/>
    </source>
</evidence>
<sequence length="267" mass="28477">MHSPIVQEPRVARASLPSSGSPVAELSVLECDRDGQRVALPYAELQIVARFGVSARGGLDAHAMGVGQSARRKMLRRGQRSVMARLRLGASERVLGVSAPELTGRIVALEDLWGKADTEHLYERLAGARDTVAAAAILESAIVARSAPAQAVRAHTSLALEAAKRLATRSASRVSAVADELGVSERHLRRLFQETLGVGPKAYAKLTRFHRALRAARESRPAGWAGIAAGAGYYDQAHLIAEFRSIAGVTPRELLGELRTSGAIGRV</sequence>
<keyword evidence="7" id="KW-1185">Reference proteome</keyword>
<gene>
    <name evidence="6" type="ORF">E8A74_25390</name>
</gene>
<evidence type="ECO:0000256" key="1">
    <source>
        <dbReference type="ARBA" id="ARBA00023015"/>
    </source>
</evidence>
<evidence type="ECO:0000259" key="5">
    <source>
        <dbReference type="PROSITE" id="PS01124"/>
    </source>
</evidence>
<dbReference type="PROSITE" id="PS01124">
    <property type="entry name" value="HTH_ARAC_FAMILY_2"/>
    <property type="match status" value="1"/>
</dbReference>
<dbReference type="InterPro" id="IPR050204">
    <property type="entry name" value="AraC_XylS_family_regulators"/>
</dbReference>
<reference evidence="6 7" key="1">
    <citation type="submission" date="2019-04" db="EMBL/GenBank/DDBJ databases">
        <authorList>
            <person name="Li Y."/>
            <person name="Wang J."/>
        </authorList>
    </citation>
    <scope>NUCLEOTIDE SEQUENCE [LARGE SCALE GENOMIC DNA]</scope>
    <source>
        <strain evidence="6 7">DSM 14668</strain>
    </source>
</reference>
<dbReference type="InterPro" id="IPR018060">
    <property type="entry name" value="HTH_AraC"/>
</dbReference>
<keyword evidence="3" id="KW-0804">Transcription</keyword>
<dbReference type="AlphaFoldDB" id="A0A4U1J836"/>
<comment type="caution">
    <text evidence="6">The sequence shown here is derived from an EMBL/GenBank/DDBJ whole genome shotgun (WGS) entry which is preliminary data.</text>
</comment>
<keyword evidence="1" id="KW-0805">Transcription regulation</keyword>